<evidence type="ECO:0000256" key="4">
    <source>
        <dbReference type="ARBA" id="ARBA00023136"/>
    </source>
</evidence>
<keyword evidence="4" id="KW-0472">Membrane</keyword>
<protein>
    <recommendedName>
        <fullName evidence="5">Translocation and assembly module TamB C-terminal domain-containing protein</fullName>
    </recommendedName>
</protein>
<comment type="subcellular location">
    <subcellularLocation>
        <location evidence="1">Membrane</location>
        <topology evidence="1">Single-pass membrane protein</topology>
    </subcellularLocation>
</comment>
<feature type="domain" description="Translocation and assembly module TamB C-terminal" evidence="5">
    <location>
        <begin position="1191"/>
        <end position="1635"/>
    </location>
</feature>
<keyword evidence="7" id="KW-1185">Reference proteome</keyword>
<evidence type="ECO:0000256" key="2">
    <source>
        <dbReference type="ARBA" id="ARBA00022692"/>
    </source>
</evidence>
<dbReference type="OrthoDB" id="9811276at2"/>
<evidence type="ECO:0000256" key="3">
    <source>
        <dbReference type="ARBA" id="ARBA00022989"/>
    </source>
</evidence>
<evidence type="ECO:0000313" key="7">
    <source>
        <dbReference type="Proteomes" id="UP000321580"/>
    </source>
</evidence>
<gene>
    <name evidence="6" type="ORF">FRY97_02045</name>
</gene>
<keyword evidence="2" id="KW-0812">Transmembrane</keyword>
<dbReference type="GO" id="GO:0005886">
    <property type="term" value="C:plasma membrane"/>
    <property type="evidence" value="ECO:0007669"/>
    <property type="project" value="InterPro"/>
</dbReference>
<organism evidence="6 7">
    <name type="scientific">Phaeodactylibacter luteus</name>
    <dbReference type="NCBI Taxonomy" id="1564516"/>
    <lineage>
        <taxon>Bacteria</taxon>
        <taxon>Pseudomonadati</taxon>
        <taxon>Bacteroidota</taxon>
        <taxon>Saprospiria</taxon>
        <taxon>Saprospirales</taxon>
        <taxon>Haliscomenobacteraceae</taxon>
        <taxon>Phaeodactylibacter</taxon>
    </lineage>
</organism>
<keyword evidence="3" id="KW-1133">Transmembrane helix</keyword>
<dbReference type="Pfam" id="PF04357">
    <property type="entry name" value="TamB"/>
    <property type="match status" value="1"/>
</dbReference>
<proteinExistence type="predicted"/>
<evidence type="ECO:0000259" key="5">
    <source>
        <dbReference type="Pfam" id="PF04357"/>
    </source>
</evidence>
<dbReference type="RefSeq" id="WP_147165757.1">
    <property type="nucleotide sequence ID" value="NZ_VOOR01000003.1"/>
</dbReference>
<evidence type="ECO:0000313" key="6">
    <source>
        <dbReference type="EMBL" id="TXB68870.1"/>
    </source>
</evidence>
<accession>A0A5C6S4F8</accession>
<evidence type="ECO:0000256" key="1">
    <source>
        <dbReference type="ARBA" id="ARBA00004167"/>
    </source>
</evidence>
<sequence>MPNQRLHLLWKWTWRMLAALLILLAVLWGALQLPAVQNRIARETASYLSHKLGTPFSLDRVYIDFFNQLTLEGLYLEDLQGDTLLYAGRLQVQLSLFAPLQQQITVDNIALSNARARVYNNRTDATFNYQFLVDAFASDAPTDTTAQTSPWAIGLKDISLRDIRLSFADSLQEAYYYSQIGQLELQAQSFDLEQQTIAIRDLLWSDSYLEVKVRSEPSVAETPAQAQATGFSWPYTGWDISLGQMEWANLSVAFDDFGSPPLPYGNFDPAHIHLEELSLKGEGLSWSSAQLSAGLTQLAFREQNGFELRALSFQANLTPQSAQLAKLQFATPYSSLAPSTASLSFDDLNALSALKPNTGLSLDVPQLTLARQDLSYWAGALPVISNEKDWAINSTATLNGSLAQIKGKVSAQAGKAFALNLSGQVSAPAQAGLLSYEGETRAEGDFALLKPLLQKGALPDSLVQWGRFAFSATLRGSLEKLDIPVLELKTAASTSLLGQVKLDIPSQNRPLAYAFQCQALQSSAEDLRPFIGTITELERMGPLNWSGLIKGNADSIFIDGSLQTAAGQLAPSLSLSFVGPIAYSGSLNVPSFNLGQVLAAPTLGEVSLNARFEGSGASPDNLIANLQLDVQQAGYNGYTYRGLQIRAKAAQGVYEGSISADDPLADLSLTGQYRSDSLMPAIALEGEIRYLDMQQLNLYPAPLALSVSPSVNIQGLHPDDLNGQALLLGLRLVQEEKQLVADRIALQAQAPEGSQPGEIRLSSPFADATLSGSYELGVFPKHLMAFADTFFPLGRLLGQDVKSDTLPLPAQAFEASIKLKDTQAFTDLFLPALRLPAGAAFQARFDSEARLLNAELSVEALQYGLFKADTVAWAVYGDTAGIRQLLSAEKVWQDTTTLAQQLRIGGELLRDSLFGAFSVGPADAPPRLRAGMYVKAVDSLFQLRLSPPFFLNGKEWQIPERHSLLFGPGYLYAHQVGIARNGNRVTLQSDSASTEMPIPPLGLFFEDFRLQELSQAIGLEAGYLSGKLNGSATVSPADSLQPYRADLGIYDLTLDKVKLGDLTLKGAPDTKGNRINAMAKLQSGSQARLIANLEYDLNTSQANGTIKADRMPVSPFDFFAQGSIRDSRGYLSADLKLAPAGEALPQVTGTVSADSLSTFIDYLQARFTIPQHQINFQPGQILLGRVPLVDETGQRASLSGDIAHQAFSQFRLNLLFDAPNFQVMNTQAADNDLFFGKIQLGTTARLSGSPDDLRIDIQATTMPGTKLTVLPLTEAEAVTQEDYIIFGNPEIREAATADSLYQIAPAGYNISLQLNLTPEAEIIAIIDPATGDQLTARGKANIQVELLPNGNLSTTGTIEITKGSYQLNYEGLVKRKFEVAPGGTIFLPGDPLGARFDLAAIYRTEAPVLPILQQEATLTADQEQAARRRQPVAVRMAMTGTLEAPEIHFSLSAGEKVSGNLAELIQQKFNQLADEETELNKQVFGLLLFNAFLGGQSDGSLAAAGENIALSSVSSMLTNQLNRLAEQYVDGVDLNVGIDSYNTGGISSGETITELNLGLSKQLFNDRISVEVGGNVGVSESQASGQQTVLAGDFLLEYRITEDGRYRLRVFRRPGYDIFTNGTRTGASLLFRKSFGSPAQDTARSSNPERHD</sequence>
<dbReference type="EMBL" id="VOOR01000003">
    <property type="protein sequence ID" value="TXB68870.1"/>
    <property type="molecule type" value="Genomic_DNA"/>
</dbReference>
<name>A0A5C6S4F8_9BACT</name>
<dbReference type="InterPro" id="IPR007452">
    <property type="entry name" value="TamB_C"/>
</dbReference>
<dbReference type="Proteomes" id="UP000321580">
    <property type="component" value="Unassembled WGS sequence"/>
</dbReference>
<dbReference type="GO" id="GO:0009306">
    <property type="term" value="P:protein secretion"/>
    <property type="evidence" value="ECO:0007669"/>
    <property type="project" value="InterPro"/>
</dbReference>
<comment type="caution">
    <text evidence="6">The sequence shown here is derived from an EMBL/GenBank/DDBJ whole genome shotgun (WGS) entry which is preliminary data.</text>
</comment>
<reference evidence="6 7" key="1">
    <citation type="submission" date="2019-08" db="EMBL/GenBank/DDBJ databases">
        <title>Genome of Phaeodactylibacter luteus.</title>
        <authorList>
            <person name="Bowman J.P."/>
        </authorList>
    </citation>
    <scope>NUCLEOTIDE SEQUENCE [LARGE SCALE GENOMIC DNA]</scope>
    <source>
        <strain evidence="6 7">KCTC 42180</strain>
    </source>
</reference>